<sequence length="645" mass="72474">MNPTNQRTFQIVVAVTILALCLLFVELGILSSKDKIHETTASDSTGTSTTSGTSAFKVGCDLDRPPPPLPQLLPNQETEFTLKVQLSPSLELRPLRSKDAVITLFDPETAQLDAFDTHLADALLLAYSFNSRSSLSPSQKKVEVIVAHVNPLNQMQKKAFEDVGARLLSLPPISAFLPVPSLHSHSSNSSTLNSSTLNSSNLEQDEDSHKPCPNHVCWSKLFLFGLDSIFDSILYLDPSVVVSPLFNASALFDLASQDPGFFGAVPSFGLGKSFLDSSVLLFNPSTNRMNWILNSLTPNHLTDYYRDQSFLTSYFSTIPCSSSSPIPYTPLPDSYNLQHATIRPHALSKSSFIIPHSFWTTETSPLSPLAPIHTYWKSQIYSLYTYQSKHLPYTTLAPIPSSFKDLSLMVRANTFTHTFAILTIMSRDSDAKILNRTMGNRARFCKLHPEVSHVLVQDVVARNAVWQKAWSVEDLILGEESKGKKKVDWIWLLDGRDAMIMNGDAELRAIMASFILARPPILQPKTDIIIAHDKHAMNAGSFFIRNSHWTRTEFLPTWKSYANHTEEEHREHVWQEQWAIIHMHQKNITGTKDHLVEIEQERQNLINAVTMEPGMYKPGDLIVHAPGNGYSGVNWFLEYYKYKEV</sequence>
<evidence type="ECO:0000256" key="1">
    <source>
        <dbReference type="ARBA" id="ARBA00005664"/>
    </source>
</evidence>
<proteinExistence type="inferred from homology"/>
<dbReference type="GO" id="GO:0000139">
    <property type="term" value="C:Golgi membrane"/>
    <property type="evidence" value="ECO:0007669"/>
    <property type="project" value="TreeGrafter"/>
</dbReference>
<gene>
    <name evidence="6" type="ORF">BCR33DRAFT_722478</name>
</gene>
<feature type="region of interest" description="Disordered" evidence="4">
    <location>
        <begin position="187"/>
        <end position="206"/>
    </location>
</feature>
<keyword evidence="7" id="KW-1185">Reference proteome</keyword>
<comment type="caution">
    <text evidence="6">The sequence shown here is derived from an EMBL/GenBank/DDBJ whole genome shotgun (WGS) entry which is preliminary data.</text>
</comment>
<evidence type="ECO:0000313" key="7">
    <source>
        <dbReference type="Proteomes" id="UP000193642"/>
    </source>
</evidence>
<comment type="similarity">
    <text evidence="1">Belongs to the glycosyltransferase 34 family.</text>
</comment>
<dbReference type="InterPro" id="IPR008630">
    <property type="entry name" value="Glyco_trans_34"/>
</dbReference>
<dbReference type="SUPFAM" id="SSF53448">
    <property type="entry name" value="Nucleotide-diphospho-sugar transferases"/>
    <property type="match status" value="1"/>
</dbReference>
<feature type="compositionally biased region" description="Low complexity" evidence="4">
    <location>
        <begin position="187"/>
        <end position="202"/>
    </location>
</feature>
<feature type="region of interest" description="Disordered" evidence="4">
    <location>
        <begin position="39"/>
        <end position="58"/>
    </location>
</feature>
<evidence type="ECO:0000313" key="6">
    <source>
        <dbReference type="EMBL" id="ORY36009.1"/>
    </source>
</evidence>
<keyword evidence="5" id="KW-0472">Membrane</keyword>
<dbReference type="Gene3D" id="3.90.550.10">
    <property type="entry name" value="Spore Coat Polysaccharide Biosynthesis Protein SpsA, Chain A"/>
    <property type="match status" value="2"/>
</dbReference>
<dbReference type="EMBL" id="MCGO01000059">
    <property type="protein sequence ID" value="ORY36009.1"/>
    <property type="molecule type" value="Genomic_DNA"/>
</dbReference>
<evidence type="ECO:0000256" key="5">
    <source>
        <dbReference type="SAM" id="Phobius"/>
    </source>
</evidence>
<reference evidence="6 7" key="1">
    <citation type="submission" date="2016-07" db="EMBL/GenBank/DDBJ databases">
        <title>Pervasive Adenine N6-methylation of Active Genes in Fungi.</title>
        <authorList>
            <consortium name="DOE Joint Genome Institute"/>
            <person name="Mondo S.J."/>
            <person name="Dannebaum R.O."/>
            <person name="Kuo R.C."/>
            <person name="Labutti K."/>
            <person name="Haridas S."/>
            <person name="Kuo A."/>
            <person name="Salamov A."/>
            <person name="Ahrendt S.R."/>
            <person name="Lipzen A."/>
            <person name="Sullivan W."/>
            <person name="Andreopoulos W.B."/>
            <person name="Clum A."/>
            <person name="Lindquist E."/>
            <person name="Daum C."/>
            <person name="Ramamoorthy G.K."/>
            <person name="Gryganskyi A."/>
            <person name="Culley D."/>
            <person name="Magnuson J.K."/>
            <person name="James T.Y."/>
            <person name="O'Malley M.A."/>
            <person name="Stajich J.E."/>
            <person name="Spatafora J.W."/>
            <person name="Visel A."/>
            <person name="Grigoriev I.V."/>
        </authorList>
    </citation>
    <scope>NUCLEOTIDE SEQUENCE [LARGE SCALE GENOMIC DNA]</scope>
    <source>
        <strain evidence="6 7">JEL800</strain>
    </source>
</reference>
<accession>A0A1Y2BMM5</accession>
<keyword evidence="5" id="KW-1133">Transmembrane helix</keyword>
<evidence type="ECO:0008006" key="8">
    <source>
        <dbReference type="Google" id="ProtNLM"/>
    </source>
</evidence>
<dbReference type="Proteomes" id="UP000193642">
    <property type="component" value="Unassembled WGS sequence"/>
</dbReference>
<feature type="compositionally biased region" description="Low complexity" evidence="4">
    <location>
        <begin position="41"/>
        <end position="55"/>
    </location>
</feature>
<dbReference type="PANTHER" id="PTHR31306">
    <property type="entry name" value="ALPHA-1,6-MANNOSYLTRANSFERASE MNN11-RELATED"/>
    <property type="match status" value="1"/>
</dbReference>
<keyword evidence="5" id="KW-0812">Transmembrane</keyword>
<keyword evidence="2" id="KW-0328">Glycosyltransferase</keyword>
<feature type="transmembrane region" description="Helical" evidence="5">
    <location>
        <begin position="12"/>
        <end position="30"/>
    </location>
</feature>
<name>A0A1Y2BMM5_9FUNG</name>
<protein>
    <recommendedName>
        <fullName evidence="8">Nucleotide-diphospho-sugar transferase domain-containing protein</fullName>
    </recommendedName>
</protein>
<evidence type="ECO:0000256" key="4">
    <source>
        <dbReference type="SAM" id="MobiDB-lite"/>
    </source>
</evidence>
<dbReference type="PANTHER" id="PTHR31306:SF4">
    <property type="entry name" value="ALPHA-1,2-GALACTOSYLTRANSFERASE"/>
    <property type="match status" value="1"/>
</dbReference>
<dbReference type="OrthoDB" id="205108at2759"/>
<dbReference type="AlphaFoldDB" id="A0A1Y2BMM5"/>
<dbReference type="InterPro" id="IPR029044">
    <property type="entry name" value="Nucleotide-diphossugar_trans"/>
</dbReference>
<organism evidence="6 7">
    <name type="scientific">Rhizoclosmatium globosum</name>
    <dbReference type="NCBI Taxonomy" id="329046"/>
    <lineage>
        <taxon>Eukaryota</taxon>
        <taxon>Fungi</taxon>
        <taxon>Fungi incertae sedis</taxon>
        <taxon>Chytridiomycota</taxon>
        <taxon>Chytridiomycota incertae sedis</taxon>
        <taxon>Chytridiomycetes</taxon>
        <taxon>Chytridiales</taxon>
        <taxon>Chytriomycetaceae</taxon>
        <taxon>Rhizoclosmatium</taxon>
    </lineage>
</organism>
<dbReference type="GO" id="GO:0006487">
    <property type="term" value="P:protein N-linked glycosylation"/>
    <property type="evidence" value="ECO:0007669"/>
    <property type="project" value="TreeGrafter"/>
</dbReference>
<dbReference type="Pfam" id="PF05637">
    <property type="entry name" value="Glyco_transf_34"/>
    <property type="match status" value="1"/>
</dbReference>
<evidence type="ECO:0000256" key="2">
    <source>
        <dbReference type="ARBA" id="ARBA00022676"/>
    </source>
</evidence>
<evidence type="ECO:0000256" key="3">
    <source>
        <dbReference type="ARBA" id="ARBA00022679"/>
    </source>
</evidence>
<keyword evidence="3" id="KW-0808">Transferase</keyword>
<dbReference type="GO" id="GO:0016757">
    <property type="term" value="F:glycosyltransferase activity"/>
    <property type="evidence" value="ECO:0007669"/>
    <property type="project" value="UniProtKB-KW"/>
</dbReference>